<organism evidence="1 2">
    <name type="scientific">Nephila pilipes</name>
    <name type="common">Giant wood spider</name>
    <name type="synonym">Nephila maculata</name>
    <dbReference type="NCBI Taxonomy" id="299642"/>
    <lineage>
        <taxon>Eukaryota</taxon>
        <taxon>Metazoa</taxon>
        <taxon>Ecdysozoa</taxon>
        <taxon>Arthropoda</taxon>
        <taxon>Chelicerata</taxon>
        <taxon>Arachnida</taxon>
        <taxon>Araneae</taxon>
        <taxon>Araneomorphae</taxon>
        <taxon>Entelegynae</taxon>
        <taxon>Araneoidea</taxon>
        <taxon>Nephilidae</taxon>
        <taxon>Nephila</taxon>
    </lineage>
</organism>
<protein>
    <submittedName>
        <fullName evidence="1">Uncharacterized protein</fullName>
    </submittedName>
</protein>
<gene>
    <name evidence="1" type="ORF">NPIL_491701</name>
</gene>
<evidence type="ECO:0000313" key="2">
    <source>
        <dbReference type="Proteomes" id="UP000887013"/>
    </source>
</evidence>
<reference evidence="1" key="1">
    <citation type="submission" date="2020-08" db="EMBL/GenBank/DDBJ databases">
        <title>Multicomponent nature underlies the extraordinary mechanical properties of spider dragline silk.</title>
        <authorList>
            <person name="Kono N."/>
            <person name="Nakamura H."/>
            <person name="Mori M."/>
            <person name="Yoshida Y."/>
            <person name="Ohtoshi R."/>
            <person name="Malay A.D."/>
            <person name="Moran D.A.P."/>
            <person name="Tomita M."/>
            <person name="Numata K."/>
            <person name="Arakawa K."/>
        </authorList>
    </citation>
    <scope>NUCLEOTIDE SEQUENCE</scope>
</reference>
<sequence length="107" mass="12512">MKLRNVPKSWIVTMKVLTKIKNIYEMKKEEESLQIERNKQLKQGIAMQQILAMLKEVSIKGKERRFITNRATLNSRDNVRKVLQNFIDKGGSQQQSAKPIITMVRLL</sequence>
<dbReference type="AlphaFoldDB" id="A0A8X6TFC8"/>
<proteinExistence type="predicted"/>
<dbReference type="Proteomes" id="UP000887013">
    <property type="component" value="Unassembled WGS sequence"/>
</dbReference>
<evidence type="ECO:0000313" key="1">
    <source>
        <dbReference type="EMBL" id="GFT02243.1"/>
    </source>
</evidence>
<dbReference type="EMBL" id="BMAW01102011">
    <property type="protein sequence ID" value="GFT02243.1"/>
    <property type="molecule type" value="Genomic_DNA"/>
</dbReference>
<comment type="caution">
    <text evidence="1">The sequence shown here is derived from an EMBL/GenBank/DDBJ whole genome shotgun (WGS) entry which is preliminary data.</text>
</comment>
<keyword evidence="2" id="KW-1185">Reference proteome</keyword>
<dbReference type="OrthoDB" id="431497at2759"/>
<accession>A0A8X6TFC8</accession>
<name>A0A8X6TFC8_NEPPI</name>